<proteinExistence type="predicted"/>
<sequence length="377" mass="42932">MKNRGIKKNIKVVLVFLIGAILFSLHFSNSKPPNKEIEVVNWNNYYNENNIAFFYENINNKKIQLLDSTYKVSEMVGQENDEFNKVLKTIDIVNSIIQYDDVADLNFRSGYDILKEKGSSKKVSANNMAVIEKDLLTASGITSRIGVFRKKDAINDSKSDYYVVEYWSTQSKKWVMIDFLDKGYFTDGYNTLSAIEVLTKDINELSYIGKTKGKEYKKNIKKYLDSYSIEIDNTITGSKSNSFITYIKDKKALEIKYKDRFAPPTIFTEETSIFEKNPTNNSIGTDKKAYIILMKKSDLAEVTNAKQAKKPETDGISMIVGAFKDGKIMGNYYLNVNGNGYEEVNKYKEIELKKGETSIDLSVDGINSIGNIIVRKN</sequence>
<organism evidence="1 2">
    <name type="scientific">Clostridium uliginosum</name>
    <dbReference type="NCBI Taxonomy" id="119641"/>
    <lineage>
        <taxon>Bacteria</taxon>
        <taxon>Bacillati</taxon>
        <taxon>Bacillota</taxon>
        <taxon>Clostridia</taxon>
        <taxon>Eubacteriales</taxon>
        <taxon>Clostridiaceae</taxon>
        <taxon>Clostridium</taxon>
    </lineage>
</organism>
<dbReference type="EMBL" id="FOMG01000005">
    <property type="protein sequence ID" value="SFC57668.1"/>
    <property type="molecule type" value="Genomic_DNA"/>
</dbReference>
<evidence type="ECO:0000313" key="1">
    <source>
        <dbReference type="EMBL" id="SFC57668.1"/>
    </source>
</evidence>
<keyword evidence="2" id="KW-1185">Reference proteome</keyword>
<evidence type="ECO:0000313" key="2">
    <source>
        <dbReference type="Proteomes" id="UP000199263"/>
    </source>
</evidence>
<dbReference type="Proteomes" id="UP000199263">
    <property type="component" value="Unassembled WGS sequence"/>
</dbReference>
<dbReference type="STRING" id="119641.SAMN05421842_105128"/>
<protein>
    <recommendedName>
        <fullName evidence="3">Transglutaminase-like superfamily protein</fullName>
    </recommendedName>
</protein>
<name>A0A1I1KG13_9CLOT</name>
<dbReference type="OrthoDB" id="1924644at2"/>
<accession>A0A1I1KG13</accession>
<dbReference type="RefSeq" id="WP_090089465.1">
    <property type="nucleotide sequence ID" value="NZ_FOMG01000005.1"/>
</dbReference>
<dbReference type="AlphaFoldDB" id="A0A1I1KG13"/>
<evidence type="ECO:0008006" key="3">
    <source>
        <dbReference type="Google" id="ProtNLM"/>
    </source>
</evidence>
<gene>
    <name evidence="1" type="ORF">SAMN05421842_105128</name>
</gene>
<reference evidence="1 2" key="1">
    <citation type="submission" date="2016-10" db="EMBL/GenBank/DDBJ databases">
        <authorList>
            <person name="de Groot N.N."/>
        </authorList>
    </citation>
    <scope>NUCLEOTIDE SEQUENCE [LARGE SCALE GENOMIC DNA]</scope>
    <source>
        <strain evidence="1 2">DSM 12992</strain>
    </source>
</reference>